<reference evidence="2" key="1">
    <citation type="submission" date="2015-04" db="EMBL/GenBank/DDBJ databases">
        <title>The genome sequence of the plant pathogenic Rhizarian Plasmodiophora brassicae reveals insights in its biotrophic life cycle and the origin of chitin synthesis.</title>
        <authorList>
            <person name="Schwelm A."/>
            <person name="Fogelqvist J."/>
            <person name="Knaust A."/>
            <person name="Julke S."/>
            <person name="Lilja T."/>
            <person name="Dhandapani V."/>
            <person name="Bonilla-Rosso G."/>
            <person name="Karlsson M."/>
            <person name="Shevchenko A."/>
            <person name="Choi S.R."/>
            <person name="Kim H.G."/>
            <person name="Park J.Y."/>
            <person name="Lim Y.P."/>
            <person name="Ludwig-Muller J."/>
            <person name="Dixelius C."/>
        </authorList>
    </citation>
    <scope>NUCLEOTIDE SEQUENCE</scope>
    <source>
        <tissue evidence="2">Potato root galls</tissue>
    </source>
</reference>
<dbReference type="SMART" id="SM00343">
    <property type="entry name" value="ZnF_C2HC"/>
    <property type="match status" value="2"/>
</dbReference>
<dbReference type="SUPFAM" id="SSF57756">
    <property type="entry name" value="Retrovirus zinc finger-like domains"/>
    <property type="match status" value="1"/>
</dbReference>
<accession>A0A0H5R1F7</accession>
<dbReference type="EMBL" id="HACM01007593">
    <property type="protein sequence ID" value="CRZ08035.1"/>
    <property type="molecule type" value="Transcribed_RNA"/>
</dbReference>
<dbReference type="InterPro" id="IPR036875">
    <property type="entry name" value="Znf_CCHC_sf"/>
</dbReference>
<sequence>MAIQGWKGKQPDKATQIGSNTTMFQFQMASDAKQCLSQGTVHIFGKQYKPLAFQKKEIRVCETCYQIECLQKNKCGKIACYICSEAHMADSCPKKNKDEPKCITCQEEGHWAIQCPWRYTESRSYDMLKEYTKTGRLWFVSLYRKAKILYCTPKLDAVPCDNQFFASLDTWNWNMVKLFPIRVWLNVKRGKKPNNSKVWKTSENKTLEQSTPYSGGNSKGLHTSCMVEIKNTKYVFRDVIGIGNCAFEAIRASGAIPNMTVQNQSHVM</sequence>
<dbReference type="AlphaFoldDB" id="A0A0H5R1F7"/>
<dbReference type="EMBL" id="HACM01007588">
    <property type="protein sequence ID" value="CRZ08030.1"/>
    <property type="molecule type" value="Transcribed_RNA"/>
</dbReference>
<proteinExistence type="predicted"/>
<feature type="domain" description="CCHC-type" evidence="1">
    <location>
        <begin position="79"/>
        <end position="94"/>
    </location>
</feature>
<dbReference type="Gene3D" id="4.10.60.10">
    <property type="entry name" value="Zinc finger, CCHC-type"/>
    <property type="match status" value="1"/>
</dbReference>
<dbReference type="GO" id="GO:0003676">
    <property type="term" value="F:nucleic acid binding"/>
    <property type="evidence" value="ECO:0007669"/>
    <property type="project" value="InterPro"/>
</dbReference>
<organism evidence="2">
    <name type="scientific">Spongospora subterranea</name>
    <dbReference type="NCBI Taxonomy" id="70186"/>
    <lineage>
        <taxon>Eukaryota</taxon>
        <taxon>Sar</taxon>
        <taxon>Rhizaria</taxon>
        <taxon>Endomyxa</taxon>
        <taxon>Phytomyxea</taxon>
        <taxon>Plasmodiophorida</taxon>
        <taxon>Plasmodiophoridae</taxon>
        <taxon>Spongospora</taxon>
    </lineage>
</organism>
<feature type="domain" description="CCHC-type" evidence="1">
    <location>
        <begin position="101"/>
        <end position="117"/>
    </location>
</feature>
<evidence type="ECO:0000259" key="1">
    <source>
        <dbReference type="SMART" id="SM00343"/>
    </source>
</evidence>
<protein>
    <recommendedName>
        <fullName evidence="1">CCHC-type domain-containing protein</fullName>
    </recommendedName>
</protein>
<dbReference type="EMBL" id="HACM01007590">
    <property type="protein sequence ID" value="CRZ08032.1"/>
    <property type="molecule type" value="Transcribed_RNA"/>
</dbReference>
<dbReference type="GO" id="GO:0008270">
    <property type="term" value="F:zinc ion binding"/>
    <property type="evidence" value="ECO:0007669"/>
    <property type="project" value="InterPro"/>
</dbReference>
<dbReference type="InterPro" id="IPR001878">
    <property type="entry name" value="Znf_CCHC"/>
</dbReference>
<name>A0A0H5R1F7_9EUKA</name>
<dbReference type="EMBL" id="HACM01007633">
    <property type="protein sequence ID" value="CRZ08075.1"/>
    <property type="molecule type" value="Transcribed_RNA"/>
</dbReference>
<evidence type="ECO:0000313" key="2">
    <source>
        <dbReference type="EMBL" id="CRZ08030.1"/>
    </source>
</evidence>